<evidence type="ECO:0000313" key="2">
    <source>
        <dbReference type="EMBL" id="AKQ08516.1"/>
    </source>
</evidence>
<keyword evidence="3" id="KW-1185">Reference proteome</keyword>
<reference evidence="2 3" key="1">
    <citation type="submission" date="2015-06" db="EMBL/GenBank/DDBJ databases">
        <title>Complete genome sequence of Bacillus cereus phage PBC2.</title>
        <authorList>
            <person name="Kong M."/>
            <person name="Ryu S."/>
        </authorList>
    </citation>
    <scope>NUCLEOTIDE SEQUENCE [LARGE SCALE GENOMIC DNA]</scope>
</reference>
<proteinExistence type="predicted"/>
<name>A0A218KC97_9CAUD</name>
<sequence>MSADAVASHDGCAMKVRDEVKGTYFETPIPKGTDYKRISLTFRYDWDFTRVLAIVTMANAPLGATVKIRNFKLEEGNKPTDYTLSPEEISQMISDADKKATDVTTKVNEMSADNKITPMEKRDAKNEWEQIMAEYPVVYVQGDPYAITTEKTAYKTAYDSLKAYIEPIIANLTTTSDVDSNTFRARFKTYSDAKAKLLKAVSDASKGLYDNIQIGGRNIIRKKQLTATGALSSSFDDATNTWTLLSSKDVTNWTGLRIADKMTVVPIGSWYIVSFEVFVPVDTTWNVDVNNSFVVGTPNGNDNDDTAQRKTSSKTLKGNTWNKCWFMYKNRDNSTTDLYDYSNFGVVNRTGADIEVKIRNVKGEIGTKPTEFTFANEDVEELIANADKKAQESKDSIADMSSDSKVTPIEKVQLKKEWAVITSEKPQYEALAESFGVSTLKTNYINSYNALNTAITPILSKMQETSSINGATFRSTFDDYYDKKAQLIKKINESSKTVAQGLSGKVLHTDPTFKNGLNDVKIYNNSSSYGNVTLNRIAKLADTPTSSDYVLEVKTLATPVSPNYGGFTFQTMTRANAVFITRFVAKLPVGSSFVFGSNGIGTGGKSEWLTSSAGTGNWEEYIYRVQCGYTGTFSTTNFFSVYGGTLPLTWHLAYATVIDATEYDYSVADMSNDNKLTPKKLDLNKSLNLSKLKKCNMRI</sequence>
<organism evidence="2 3">
    <name type="scientific">Bacillus phage PBC2</name>
    <dbReference type="NCBI Taxonomy" id="1675029"/>
    <lineage>
        <taxon>Viruses</taxon>
        <taxon>Duplodnaviria</taxon>
        <taxon>Heunggongvirae</taxon>
        <taxon>Uroviricota</taxon>
        <taxon>Caudoviricetes</taxon>
        <taxon>Andregratiavirinae</taxon>
        <taxon>Haetaevirus</taxon>
        <taxon>Haetaevirus PBC2</taxon>
    </lineage>
</organism>
<protein>
    <recommendedName>
        <fullName evidence="1">Minor extracellular protease Epr GA-like domain-containing protein</fullName>
    </recommendedName>
</protein>
<evidence type="ECO:0000259" key="1">
    <source>
        <dbReference type="Pfam" id="PF22775"/>
    </source>
</evidence>
<feature type="domain" description="Minor extracellular protease Epr GA-like" evidence="1">
    <location>
        <begin position="376"/>
        <end position="457"/>
    </location>
</feature>
<dbReference type="Pfam" id="PF22775">
    <property type="entry name" value="GA_3"/>
    <property type="match status" value="1"/>
</dbReference>
<dbReference type="Proteomes" id="UP000223102">
    <property type="component" value="Segment"/>
</dbReference>
<gene>
    <name evidence="2" type="ORF">PBC2_201</name>
</gene>
<dbReference type="InterPro" id="IPR054725">
    <property type="entry name" value="Epr_GA-like"/>
</dbReference>
<dbReference type="EMBL" id="KT070867">
    <property type="protein sequence ID" value="AKQ08516.1"/>
    <property type="molecule type" value="Genomic_DNA"/>
</dbReference>
<accession>A0A218KC97</accession>
<evidence type="ECO:0000313" key="3">
    <source>
        <dbReference type="Proteomes" id="UP000223102"/>
    </source>
</evidence>